<dbReference type="EC" id="3.4.19.13" evidence="11"/>
<evidence type="ECO:0000256" key="4">
    <source>
        <dbReference type="ARBA" id="ARBA00022679"/>
    </source>
</evidence>
<feature type="active site" description="Nucleophile" evidence="9">
    <location>
        <position position="394"/>
    </location>
</feature>
<sequence length="582" mass="63488">MFFSRFSPSAWRFSLSAVLTVLLTLASAVNAQESAIISYDSRFHPVIGQHGMVASQEALASQVGLDILKQGGNAVDAAVATGFAMAVTLPKAGNIGGGGFMMIYLKEKDKVVALDYREMAPIKAYTDMFLDKDGNFDRDMAGYTYRAGGVPGTVAGMIHALDKYGTMKLEQVIAPAIKLAKEGFIVTPGLANDLVVKRKRMTRYPATKAIFYKADGTNLQAGDRLIQKDLAWSLSEISKHGKSAFYGGSIAEKFVAASNKYNGLFTLEDFKGYKVMEREAVKGNYRGYEVVSMPPPSSGGVHLIQMLNVLEGYDLKLMGHNSAQYLHTLTETMRRAYADRSQHLGDPDFYRVPVAQLTDKKYAKTLRDQINPEKATASEDVAPSKLFGKESNDTTHYSVADRWGNIVSNTYTINYSYGSGIVVDGTGILLNNEMDDFSAKPGEPNAYGLLGSEANAIEPRKRPLSSMTPTLVIKDGYPVLATGSPGGSTIITIVLQIVLNTIDFEMNIAEATSVPRMHHQWFPDKVFVEPGVSKDTVDILKKMGHDVKYSRTMGSTQSIATLKGYMYGASDTRRPDAATVAY</sequence>
<keyword evidence="14" id="KW-1185">Reference proteome</keyword>
<feature type="signal peptide" evidence="12">
    <location>
        <begin position="1"/>
        <end position="31"/>
    </location>
</feature>
<dbReference type="UniPathway" id="UPA00204"/>
<comment type="pathway">
    <text evidence="11">Sulfur metabolism; glutathione metabolism.</text>
</comment>
<keyword evidence="7 11" id="KW-0012">Acyltransferase</keyword>
<evidence type="ECO:0000256" key="12">
    <source>
        <dbReference type="SAM" id="SignalP"/>
    </source>
</evidence>
<dbReference type="EC" id="2.3.2.2" evidence="11"/>
<dbReference type="InterPro" id="IPR000101">
    <property type="entry name" value="GGT_peptidase"/>
</dbReference>
<organism evidence="13 14">
    <name type="scientific">Pseudoteredinibacter isoporae</name>
    <dbReference type="NCBI Taxonomy" id="570281"/>
    <lineage>
        <taxon>Bacteria</taxon>
        <taxon>Pseudomonadati</taxon>
        <taxon>Pseudomonadota</taxon>
        <taxon>Gammaproteobacteria</taxon>
        <taxon>Cellvibrionales</taxon>
        <taxon>Cellvibrionaceae</taxon>
        <taxon>Pseudoteredinibacter</taxon>
    </lineage>
</organism>
<comment type="subunit">
    <text evidence="11">This enzyme consists of two polypeptide chains, which are synthesized in precursor form from a single polypeptide.</text>
</comment>
<comment type="PTM">
    <text evidence="11">Cleaved by autocatalysis into a large and a small subunit.</text>
</comment>
<keyword evidence="6 11" id="KW-0865">Zymogen</keyword>
<feature type="binding site" evidence="10">
    <location>
        <begin position="465"/>
        <end position="466"/>
    </location>
    <ligand>
        <name>L-glutamate</name>
        <dbReference type="ChEBI" id="CHEBI:29985"/>
    </ligand>
</feature>
<evidence type="ECO:0000256" key="10">
    <source>
        <dbReference type="PIRSR" id="PIRSR600101-2"/>
    </source>
</evidence>
<feature type="binding site" evidence="10">
    <location>
        <begin position="412"/>
        <end position="414"/>
    </location>
    <ligand>
        <name>L-glutamate</name>
        <dbReference type="ChEBI" id="CHEBI:29985"/>
    </ligand>
</feature>
<evidence type="ECO:0000256" key="1">
    <source>
        <dbReference type="ARBA" id="ARBA00001049"/>
    </source>
</evidence>
<dbReference type="GO" id="GO:0006751">
    <property type="term" value="P:glutathione catabolic process"/>
    <property type="evidence" value="ECO:0007669"/>
    <property type="project" value="UniProtKB-UniRule"/>
</dbReference>
<dbReference type="PRINTS" id="PR01210">
    <property type="entry name" value="GGTRANSPTASE"/>
</dbReference>
<dbReference type="InterPro" id="IPR029055">
    <property type="entry name" value="Ntn_hydrolases_N"/>
</dbReference>
<reference evidence="13 14" key="1">
    <citation type="submission" date="2020-08" db="EMBL/GenBank/DDBJ databases">
        <title>Genomic Encyclopedia of Type Strains, Phase IV (KMG-IV): sequencing the most valuable type-strain genomes for metagenomic binning, comparative biology and taxonomic classification.</title>
        <authorList>
            <person name="Goeker M."/>
        </authorList>
    </citation>
    <scope>NUCLEOTIDE SEQUENCE [LARGE SCALE GENOMIC DNA]</scope>
    <source>
        <strain evidence="13 14">DSM 22368</strain>
    </source>
</reference>
<dbReference type="FunFam" id="3.60.20.40:FF:000003">
    <property type="entry name" value="Gamma-glutamyltranspeptidase"/>
    <property type="match status" value="1"/>
</dbReference>
<evidence type="ECO:0000256" key="11">
    <source>
        <dbReference type="RuleBase" id="RU368036"/>
    </source>
</evidence>
<dbReference type="InterPro" id="IPR043138">
    <property type="entry name" value="GGT_lsub"/>
</dbReference>
<evidence type="ECO:0000256" key="5">
    <source>
        <dbReference type="ARBA" id="ARBA00022801"/>
    </source>
</evidence>
<evidence type="ECO:0000256" key="2">
    <source>
        <dbReference type="ARBA" id="ARBA00001089"/>
    </source>
</evidence>
<keyword evidence="5 11" id="KW-0378">Hydrolase</keyword>
<proteinExistence type="inferred from homology"/>
<comment type="catalytic activity">
    <reaction evidence="1 11">
        <text>an S-substituted glutathione + H2O = an S-substituted L-cysteinylglycine + L-glutamate</text>
        <dbReference type="Rhea" id="RHEA:59468"/>
        <dbReference type="ChEBI" id="CHEBI:15377"/>
        <dbReference type="ChEBI" id="CHEBI:29985"/>
        <dbReference type="ChEBI" id="CHEBI:90779"/>
        <dbReference type="ChEBI" id="CHEBI:143103"/>
        <dbReference type="EC" id="3.4.19.13"/>
    </reaction>
</comment>
<comment type="catalytic activity">
    <reaction evidence="2 11">
        <text>glutathione + H2O = L-cysteinylglycine + L-glutamate</text>
        <dbReference type="Rhea" id="RHEA:28807"/>
        <dbReference type="ChEBI" id="CHEBI:15377"/>
        <dbReference type="ChEBI" id="CHEBI:29985"/>
        <dbReference type="ChEBI" id="CHEBI:57925"/>
        <dbReference type="ChEBI" id="CHEBI:61694"/>
        <dbReference type="EC" id="3.4.19.13"/>
    </reaction>
</comment>
<dbReference type="InParanoid" id="A0A7X0JVN8"/>
<dbReference type="PANTHER" id="PTHR43199:SF1">
    <property type="entry name" value="GLUTATHIONE HYDROLASE PROENZYME"/>
    <property type="match status" value="1"/>
</dbReference>
<gene>
    <name evidence="13" type="ORF">HNR48_003417</name>
</gene>
<accession>A0A7X0JVN8</accession>
<dbReference type="Pfam" id="PF01019">
    <property type="entry name" value="G_glu_transpept"/>
    <property type="match status" value="1"/>
</dbReference>
<dbReference type="GO" id="GO:0036374">
    <property type="term" value="F:glutathione hydrolase activity"/>
    <property type="evidence" value="ECO:0007669"/>
    <property type="project" value="UniProtKB-UniRule"/>
</dbReference>
<dbReference type="GO" id="GO:0103068">
    <property type="term" value="F:leukotriene C4 gamma-glutamyl transferase activity"/>
    <property type="evidence" value="ECO:0007669"/>
    <property type="project" value="UniProtKB-EC"/>
</dbReference>
<evidence type="ECO:0000256" key="7">
    <source>
        <dbReference type="ARBA" id="ARBA00023315"/>
    </source>
</evidence>
<evidence type="ECO:0000256" key="9">
    <source>
        <dbReference type="PIRSR" id="PIRSR600101-1"/>
    </source>
</evidence>
<dbReference type="SUPFAM" id="SSF56235">
    <property type="entry name" value="N-terminal nucleophile aminohydrolases (Ntn hydrolases)"/>
    <property type="match status" value="1"/>
</dbReference>
<evidence type="ECO:0000256" key="3">
    <source>
        <dbReference type="ARBA" id="ARBA00009381"/>
    </source>
</evidence>
<dbReference type="GO" id="GO:0006750">
    <property type="term" value="P:glutathione biosynthetic process"/>
    <property type="evidence" value="ECO:0007669"/>
    <property type="project" value="UniProtKB-KW"/>
</dbReference>
<keyword evidence="11" id="KW-0317">Glutathione biosynthesis</keyword>
<feature type="binding site" evidence="10">
    <location>
        <position position="436"/>
    </location>
    <ligand>
        <name>L-glutamate</name>
        <dbReference type="ChEBI" id="CHEBI:29985"/>
    </ligand>
</feature>
<dbReference type="Proteomes" id="UP000528457">
    <property type="component" value="Unassembled WGS sequence"/>
</dbReference>
<dbReference type="InterPro" id="IPR051792">
    <property type="entry name" value="GGT_bact"/>
</dbReference>
<evidence type="ECO:0000313" key="13">
    <source>
        <dbReference type="EMBL" id="MBB6523115.1"/>
    </source>
</evidence>
<evidence type="ECO:0000313" key="14">
    <source>
        <dbReference type="Proteomes" id="UP000528457"/>
    </source>
</evidence>
<keyword evidence="4 11" id="KW-0808">Transferase</keyword>
<dbReference type="RefSeq" id="WP_184679393.1">
    <property type="nucleotide sequence ID" value="NZ_JAAONY010000003.1"/>
</dbReference>
<keyword evidence="12" id="KW-0732">Signal</keyword>
<dbReference type="Gene3D" id="1.10.246.130">
    <property type="match status" value="1"/>
</dbReference>
<comment type="similarity">
    <text evidence="3 11">Belongs to the gamma-glutamyltransferase family.</text>
</comment>
<name>A0A7X0JVN8_9GAMM</name>
<dbReference type="FunCoup" id="A0A7X0JVN8">
    <property type="interactions" value="291"/>
</dbReference>
<feature type="chain" id="PRO_5031340919" description="Glutathione hydrolase proenzyme" evidence="12">
    <location>
        <begin position="32"/>
        <end position="582"/>
    </location>
</feature>
<evidence type="ECO:0000256" key="6">
    <source>
        <dbReference type="ARBA" id="ARBA00023145"/>
    </source>
</evidence>
<dbReference type="PROSITE" id="PS00462">
    <property type="entry name" value="G_GLU_TRANSPEPTIDASE"/>
    <property type="match status" value="1"/>
</dbReference>
<dbReference type="InterPro" id="IPR055262">
    <property type="entry name" value="GGT_CS"/>
</dbReference>
<protein>
    <recommendedName>
        <fullName evidence="11">Glutathione hydrolase proenzyme</fullName>
        <ecNumber evidence="11">2.3.2.2</ecNumber>
        <ecNumber evidence="11">3.4.19.13</ecNumber>
    </recommendedName>
    <component>
        <recommendedName>
            <fullName evidence="11">Glutathione hydrolase large chain</fullName>
        </recommendedName>
    </component>
    <component>
        <recommendedName>
            <fullName evidence="11">Glutathione hydrolase small chain</fullName>
        </recommendedName>
    </component>
</protein>
<comment type="catalytic activity">
    <reaction evidence="8 11">
        <text>an N-terminal (5-L-glutamyl)-[peptide] + an alpha-amino acid = 5-L-glutamyl amino acid + an N-terminal L-alpha-aminoacyl-[peptide]</text>
        <dbReference type="Rhea" id="RHEA:23904"/>
        <dbReference type="Rhea" id="RHEA-COMP:9780"/>
        <dbReference type="Rhea" id="RHEA-COMP:9795"/>
        <dbReference type="ChEBI" id="CHEBI:77644"/>
        <dbReference type="ChEBI" id="CHEBI:78597"/>
        <dbReference type="ChEBI" id="CHEBI:78599"/>
        <dbReference type="ChEBI" id="CHEBI:78608"/>
        <dbReference type="EC" id="2.3.2.2"/>
    </reaction>
</comment>
<dbReference type="AlphaFoldDB" id="A0A7X0JVN8"/>
<evidence type="ECO:0000256" key="8">
    <source>
        <dbReference type="ARBA" id="ARBA00047417"/>
    </source>
</evidence>
<comment type="caution">
    <text evidence="13">The sequence shown here is derived from an EMBL/GenBank/DDBJ whole genome shotgun (WGS) entry which is preliminary data.</text>
</comment>
<dbReference type="PANTHER" id="PTHR43199">
    <property type="entry name" value="GLUTATHIONE HYDROLASE"/>
    <property type="match status" value="1"/>
</dbReference>
<dbReference type="InterPro" id="IPR043137">
    <property type="entry name" value="GGT_ssub_C"/>
</dbReference>
<feature type="binding site" evidence="10">
    <location>
        <position position="117"/>
    </location>
    <ligand>
        <name>L-glutamate</name>
        <dbReference type="ChEBI" id="CHEBI:29985"/>
    </ligand>
</feature>
<dbReference type="Gene3D" id="3.60.20.40">
    <property type="match status" value="1"/>
</dbReference>
<feature type="binding site" evidence="10">
    <location>
        <position position="487"/>
    </location>
    <ligand>
        <name>L-glutamate</name>
        <dbReference type="ChEBI" id="CHEBI:29985"/>
    </ligand>
</feature>
<dbReference type="NCBIfam" id="TIGR00066">
    <property type="entry name" value="g_glut_trans"/>
    <property type="match status" value="1"/>
</dbReference>
<dbReference type="EMBL" id="JACHHT010000003">
    <property type="protein sequence ID" value="MBB6523115.1"/>
    <property type="molecule type" value="Genomic_DNA"/>
</dbReference>